<proteinExistence type="predicted"/>
<dbReference type="PANTHER" id="PTHR24198">
    <property type="entry name" value="ANKYRIN REPEAT AND PROTEIN KINASE DOMAIN-CONTAINING PROTEIN"/>
    <property type="match status" value="1"/>
</dbReference>
<keyword evidence="2 3" id="KW-0040">ANK repeat</keyword>
<evidence type="ECO:0000313" key="6">
    <source>
        <dbReference type="EMBL" id="KAF6221634.1"/>
    </source>
</evidence>
<dbReference type="SUPFAM" id="SSF48403">
    <property type="entry name" value="Ankyrin repeat"/>
    <property type="match status" value="2"/>
</dbReference>
<feature type="repeat" description="ANK" evidence="3">
    <location>
        <begin position="769"/>
        <end position="801"/>
    </location>
</feature>
<dbReference type="Pfam" id="PF22939">
    <property type="entry name" value="WHD_GPIID"/>
    <property type="match status" value="1"/>
</dbReference>
<feature type="repeat" description="ANK" evidence="3">
    <location>
        <begin position="471"/>
        <end position="503"/>
    </location>
</feature>
<accession>A0A8H6CE97</accession>
<evidence type="ECO:0000256" key="1">
    <source>
        <dbReference type="ARBA" id="ARBA00022737"/>
    </source>
</evidence>
<keyword evidence="1" id="KW-0677">Repeat</keyword>
<gene>
    <name evidence="6" type="ORF">HO133_001600</name>
</gene>
<dbReference type="PROSITE" id="PS50297">
    <property type="entry name" value="ANK_REP_REGION"/>
    <property type="match status" value="3"/>
</dbReference>
<dbReference type="Gene3D" id="1.25.40.20">
    <property type="entry name" value="Ankyrin repeat-containing domain"/>
    <property type="match status" value="4"/>
</dbReference>
<evidence type="ECO:0000259" key="5">
    <source>
        <dbReference type="Pfam" id="PF24883"/>
    </source>
</evidence>
<dbReference type="EMBL" id="JACCJB010000013">
    <property type="protein sequence ID" value="KAF6221634.1"/>
    <property type="molecule type" value="Genomic_DNA"/>
</dbReference>
<protein>
    <recommendedName>
        <fullName evidence="8">Ankyrin repeat protein</fullName>
    </recommendedName>
</protein>
<keyword evidence="7" id="KW-1185">Reference proteome</keyword>
<dbReference type="Pfam" id="PF24883">
    <property type="entry name" value="NPHP3_N"/>
    <property type="match status" value="1"/>
</dbReference>
<dbReference type="InterPro" id="IPR054471">
    <property type="entry name" value="GPIID_WHD"/>
</dbReference>
<feature type="repeat" description="ANK" evidence="3">
    <location>
        <begin position="596"/>
        <end position="628"/>
    </location>
</feature>
<reference evidence="6 7" key="1">
    <citation type="journal article" date="2020" name="Genomics">
        <title>Complete, high-quality genomes from long-read metagenomic sequencing of two wolf lichen thalli reveals enigmatic genome architecture.</title>
        <authorList>
            <person name="McKenzie S.K."/>
            <person name="Walston R.F."/>
            <person name="Allen J.L."/>
        </authorList>
    </citation>
    <scope>NUCLEOTIDE SEQUENCE [LARGE SCALE GENOMIC DNA]</scope>
    <source>
        <strain evidence="6">WasteWater1</strain>
    </source>
</reference>
<dbReference type="GeneID" id="59330016"/>
<evidence type="ECO:0000313" key="7">
    <source>
        <dbReference type="Proteomes" id="UP000593566"/>
    </source>
</evidence>
<evidence type="ECO:0008006" key="8">
    <source>
        <dbReference type="Google" id="ProtNLM"/>
    </source>
</evidence>
<dbReference type="Proteomes" id="UP000593566">
    <property type="component" value="Unassembled WGS sequence"/>
</dbReference>
<comment type="caution">
    <text evidence="6">The sequence shown here is derived from an EMBL/GenBank/DDBJ whole genome shotgun (WGS) entry which is preliminary data.</text>
</comment>
<dbReference type="PRINTS" id="PR01415">
    <property type="entry name" value="ANKYRIN"/>
</dbReference>
<dbReference type="PROSITE" id="PS50088">
    <property type="entry name" value="ANK_REPEAT"/>
    <property type="match status" value="3"/>
</dbReference>
<dbReference type="InterPro" id="IPR036770">
    <property type="entry name" value="Ankyrin_rpt-contain_sf"/>
</dbReference>
<evidence type="ECO:0000259" key="4">
    <source>
        <dbReference type="Pfam" id="PF22939"/>
    </source>
</evidence>
<evidence type="ECO:0000256" key="3">
    <source>
        <dbReference type="PROSITE-ProRule" id="PRU00023"/>
    </source>
</evidence>
<feature type="domain" description="Nephrocystin 3-like N-terminal" evidence="5">
    <location>
        <begin position="12"/>
        <end position="109"/>
    </location>
</feature>
<dbReference type="Pfam" id="PF12796">
    <property type="entry name" value="Ank_2"/>
    <property type="match status" value="3"/>
</dbReference>
<dbReference type="AlphaFoldDB" id="A0A8H6CE97"/>
<organism evidence="6 7">
    <name type="scientific">Letharia lupina</name>
    <dbReference type="NCBI Taxonomy" id="560253"/>
    <lineage>
        <taxon>Eukaryota</taxon>
        <taxon>Fungi</taxon>
        <taxon>Dikarya</taxon>
        <taxon>Ascomycota</taxon>
        <taxon>Pezizomycotina</taxon>
        <taxon>Lecanoromycetes</taxon>
        <taxon>OSLEUM clade</taxon>
        <taxon>Lecanoromycetidae</taxon>
        <taxon>Lecanorales</taxon>
        <taxon>Lecanorineae</taxon>
        <taxon>Parmeliaceae</taxon>
        <taxon>Letharia</taxon>
    </lineage>
</organism>
<dbReference type="PANTHER" id="PTHR24198:SF193">
    <property type="match status" value="1"/>
</dbReference>
<dbReference type="RefSeq" id="XP_037151069.1">
    <property type="nucleotide sequence ID" value="XM_037292530.1"/>
</dbReference>
<evidence type="ECO:0000256" key="2">
    <source>
        <dbReference type="ARBA" id="ARBA00023043"/>
    </source>
</evidence>
<dbReference type="InterPro" id="IPR056884">
    <property type="entry name" value="NPHP3-like_N"/>
</dbReference>
<dbReference type="InterPro" id="IPR002110">
    <property type="entry name" value="Ankyrin_rpt"/>
</dbReference>
<dbReference type="SMART" id="SM00248">
    <property type="entry name" value="ANK"/>
    <property type="match status" value="10"/>
</dbReference>
<name>A0A8H6CE97_9LECA</name>
<feature type="domain" description="GPI inositol-deacylase winged helix" evidence="4">
    <location>
        <begin position="233"/>
        <end position="313"/>
    </location>
</feature>
<sequence>MSCDPLTPSPTVATSLWRELSQSRGSLAEEAKALYTKHARYRTKPTPDEITSLIQVEMCRYSAVFIMIDALDECPEDRRVRATFISKLQYISTATASTDTEVRILVTSRLTNSSFLKANEIEIRATDSDIERLVRQRIEDGISDDDEVSQSVQRKMALKDEIVAMIVERASKMWVPIKDGHMRWQNVLISIVARLQLDSLATKTTLRNLRESIKRSPKDLDELYLEAWSRVTNQNIDSRCDAQQALCWLSCSFRQLKVQELQHALATREGDKAVNQESLVNFDRLIRSCAGLVTIDKESQIVRLVHQTTQAFFEGKLAIYFPEAHVRLARVCLTYLRFDEFAQGPCDFISTRPFEIQIRCEGPVAASRFLPTRLMRNPFMEYAAHHWGDHARGEAIEKELESEILNLLRTPKALASAVQTQYRGAILSYGRSLHSSRHTPIHVAVSFALENVLEALLRDVLGLDLNARDKKGKTALHWAAESGLAVCARLLLAAGADIKAQDSKNYTALYKASAFGHASIVEMILKHDKTAKLETREIMCAIRSNQKLVVETYIRAAPNPTDRANLTLMRSSALGKPDIIELAISLGASANVEDKKGRTPLLVAVDNGCSTAAQVLITAGASTTVLDESGRNLLQVAVSSQNIFRERLENIRDYDYSLAETVDAGVYQLPVHIADDPRQTFLKRLYHWIEIAPDPLMDLIKDPDFIAAINEDHEHPEIIRLLLDHGADLKVKTSEGETVLHLAIGSAPRVKVLLERGARVLDVDARDNRGRSALHHAAAAGNHAAMEILLANQADVTLRDFNWASTLHFAVPHPACVRLAIQNGSSTRAVDSQKRTALHYHVLLEELDPNVFDQLHEAGVNLHAVDSQGMTAIHYHHSPSFDLRGFEETLNWINAQWNERYVLREINICFHLRESNAQAARDQLRFSANMNKAWEKSKKWRIVPDDEIPTD</sequence>